<dbReference type="Proteomes" id="UP000198310">
    <property type="component" value="Unassembled WGS sequence"/>
</dbReference>
<sequence>MSQHTFITAFAANNRHDQQEGTSTAGQVATLRCGWDRRLGEFFLNLTAGEGDEAERLYDTLLEGAIYEAIEIKFICDYHGIELPADFLRTLEAEELANTGNKIVRWSLAGPVVEFEEVGR</sequence>
<accession>A0A239A2P5</accession>
<name>A0A239A2P5_9BACT</name>
<proteinExistence type="predicted"/>
<dbReference type="RefSeq" id="WP_089333819.1">
    <property type="nucleotide sequence ID" value="NZ_FZNS01000010.1"/>
</dbReference>
<gene>
    <name evidence="1" type="ORF">SAMN06269173_110149</name>
</gene>
<evidence type="ECO:0000313" key="2">
    <source>
        <dbReference type="Proteomes" id="UP000198310"/>
    </source>
</evidence>
<evidence type="ECO:0000313" key="1">
    <source>
        <dbReference type="EMBL" id="SNR89769.1"/>
    </source>
</evidence>
<organism evidence="1 2">
    <name type="scientific">Hymenobacter mucosus</name>
    <dbReference type="NCBI Taxonomy" id="1411120"/>
    <lineage>
        <taxon>Bacteria</taxon>
        <taxon>Pseudomonadati</taxon>
        <taxon>Bacteroidota</taxon>
        <taxon>Cytophagia</taxon>
        <taxon>Cytophagales</taxon>
        <taxon>Hymenobacteraceae</taxon>
        <taxon>Hymenobacter</taxon>
    </lineage>
</organism>
<dbReference type="AlphaFoldDB" id="A0A239A2P5"/>
<protein>
    <submittedName>
        <fullName evidence="1">Uncharacterized protein</fullName>
    </submittedName>
</protein>
<keyword evidence="2" id="KW-1185">Reference proteome</keyword>
<reference evidence="2" key="1">
    <citation type="submission" date="2017-06" db="EMBL/GenBank/DDBJ databases">
        <authorList>
            <person name="Varghese N."/>
            <person name="Submissions S."/>
        </authorList>
    </citation>
    <scope>NUCLEOTIDE SEQUENCE [LARGE SCALE GENOMIC DNA]</scope>
    <source>
        <strain evidence="2">DSM 28041</strain>
    </source>
</reference>
<dbReference type="EMBL" id="FZNS01000010">
    <property type="protein sequence ID" value="SNR89769.1"/>
    <property type="molecule type" value="Genomic_DNA"/>
</dbReference>